<evidence type="ECO:0000313" key="5">
    <source>
        <dbReference type="Proteomes" id="UP001145799"/>
    </source>
</evidence>
<dbReference type="RefSeq" id="WP_270122905.1">
    <property type="nucleotide sequence ID" value="NZ_BAAAOM010000004.1"/>
</dbReference>
<accession>A0A9X3PVA6</accession>
<evidence type="ECO:0000259" key="2">
    <source>
        <dbReference type="Pfam" id="PF20434"/>
    </source>
</evidence>
<feature type="domain" description="BD-FAE-like" evidence="2">
    <location>
        <begin position="107"/>
        <end position="189"/>
    </location>
</feature>
<gene>
    <name evidence="4" type="ORF">J2S69_002673</name>
    <name evidence="3" type="ORF">O2L01_15685</name>
</gene>
<dbReference type="PANTHER" id="PTHR48081:SF33">
    <property type="entry name" value="KYNURENINE FORMAMIDASE"/>
    <property type="match status" value="1"/>
</dbReference>
<keyword evidence="6" id="KW-1185">Reference proteome</keyword>
<evidence type="ECO:0000313" key="4">
    <source>
        <dbReference type="EMBL" id="MDR7338954.1"/>
    </source>
</evidence>
<reference evidence="4 6" key="2">
    <citation type="submission" date="2023-07" db="EMBL/GenBank/DDBJ databases">
        <title>Sequencing the genomes of 1000 actinobacteria strains.</title>
        <authorList>
            <person name="Klenk H.-P."/>
        </authorList>
    </citation>
    <scope>NUCLEOTIDE SEQUENCE [LARGE SCALE GENOMIC DNA]</scope>
    <source>
        <strain evidence="4 6">DSM 44724</strain>
    </source>
</reference>
<dbReference type="PANTHER" id="PTHR48081">
    <property type="entry name" value="AB HYDROLASE SUPERFAMILY PROTEIN C4A8.06C"/>
    <property type="match status" value="1"/>
</dbReference>
<dbReference type="Pfam" id="PF20434">
    <property type="entry name" value="BD-FAE"/>
    <property type="match status" value="1"/>
</dbReference>
<dbReference type="Proteomes" id="UP001183604">
    <property type="component" value="Unassembled WGS sequence"/>
</dbReference>
<proteinExistence type="predicted"/>
<comment type="caution">
    <text evidence="3">The sequence shown here is derived from an EMBL/GenBank/DDBJ whole genome shotgun (WGS) entry which is preliminary data.</text>
</comment>
<dbReference type="InterPro" id="IPR050300">
    <property type="entry name" value="GDXG_lipolytic_enzyme"/>
</dbReference>
<dbReference type="InterPro" id="IPR029058">
    <property type="entry name" value="AB_hydrolase_fold"/>
</dbReference>
<evidence type="ECO:0000313" key="6">
    <source>
        <dbReference type="Proteomes" id="UP001183604"/>
    </source>
</evidence>
<sequence>MRPAQDALAARLREAFPEFGADDARTFAAMLLAGHGPGLVDLPEPEFLARVRRDRDYSPSRLVPDAAAVLDRYAEESRKARETVPWKEIAYGDDPMARIDLFPADGPLLIYIHGGYWQELDKSDSAFMVPGLHAQGVTVAVLGYGLAPRLDLDAIVAMVRAGVRFLTGAAGSRPVYLAGSSAGAHLAAMCLPDERVSGAILLSGVYDLEPLVGTYINGAVGMDEATARRNSPLRLPIETPPSIVARGEREPAGFSEQHEAWLRAHPGDSLIVQDRNHFDLPLDLGDPSTTLGRKALELMGVRP</sequence>
<reference evidence="3" key="1">
    <citation type="submission" date="2022-12" db="EMBL/GenBank/DDBJ databases">
        <title>Gycomyces niveus sp.nov., a novel actinomycete isolated from soil in Shouguang.</title>
        <authorList>
            <person name="Yang X."/>
        </authorList>
    </citation>
    <scope>NUCLEOTIDE SEQUENCE</scope>
    <source>
        <strain evidence="3">DSM 44724</strain>
    </source>
</reference>
<keyword evidence="1 3" id="KW-0378">Hydrolase</keyword>
<dbReference type="InterPro" id="IPR049492">
    <property type="entry name" value="BD-FAE-like_dom"/>
</dbReference>
<evidence type="ECO:0000256" key="1">
    <source>
        <dbReference type="ARBA" id="ARBA00022801"/>
    </source>
</evidence>
<name>A0A9X3PVA6_9ACTN</name>
<protein>
    <submittedName>
        <fullName evidence="3">Alpha/beta hydrolase</fullName>
    </submittedName>
    <submittedName>
        <fullName evidence="4">Arylformamidase</fullName>
        <ecNumber evidence="4">3.5.1.9</ecNumber>
    </submittedName>
</protein>
<organism evidence="3 5">
    <name type="scientific">Glycomyces lechevalierae</name>
    <dbReference type="NCBI Taxonomy" id="256034"/>
    <lineage>
        <taxon>Bacteria</taxon>
        <taxon>Bacillati</taxon>
        <taxon>Actinomycetota</taxon>
        <taxon>Actinomycetes</taxon>
        <taxon>Glycomycetales</taxon>
        <taxon>Glycomycetaceae</taxon>
        <taxon>Glycomyces</taxon>
    </lineage>
</organism>
<dbReference type="EC" id="3.5.1.9" evidence="4"/>
<dbReference type="Gene3D" id="3.40.50.1820">
    <property type="entry name" value="alpha/beta hydrolase"/>
    <property type="match status" value="1"/>
</dbReference>
<evidence type="ECO:0000313" key="3">
    <source>
        <dbReference type="EMBL" id="MDA1386438.1"/>
    </source>
</evidence>
<dbReference type="Proteomes" id="UP001145799">
    <property type="component" value="Unassembled WGS sequence"/>
</dbReference>
<dbReference type="GO" id="GO:0004061">
    <property type="term" value="F:arylformamidase activity"/>
    <property type="evidence" value="ECO:0007669"/>
    <property type="project" value="UniProtKB-EC"/>
</dbReference>
<dbReference type="SUPFAM" id="SSF53474">
    <property type="entry name" value="alpha/beta-Hydrolases"/>
    <property type="match status" value="1"/>
</dbReference>
<dbReference type="EMBL" id="JAPZVQ010000009">
    <property type="protein sequence ID" value="MDA1386438.1"/>
    <property type="molecule type" value="Genomic_DNA"/>
</dbReference>
<dbReference type="EMBL" id="JAVDYD010000001">
    <property type="protein sequence ID" value="MDR7338954.1"/>
    <property type="molecule type" value="Genomic_DNA"/>
</dbReference>
<dbReference type="AlphaFoldDB" id="A0A9X3PVA6"/>